<dbReference type="Gene3D" id="2.30.110.10">
    <property type="entry name" value="Electron Transport, Fmn-binding Protein, Chain A"/>
    <property type="match status" value="1"/>
</dbReference>
<dbReference type="SMART" id="SM00903">
    <property type="entry name" value="Flavin_Reduct"/>
    <property type="match status" value="1"/>
</dbReference>
<comment type="caution">
    <text evidence="7">The sequence shown here is derived from an EMBL/GenBank/DDBJ whole genome shotgun (WGS) entry which is preliminary data.</text>
</comment>
<sequence length="308" mass="33872">MQSRIPANMNRSFSSSQHNQSTPKVDYSSLGGTKKNLPDWKPESTISVTKPGKPDWKWGEGVKNKQDQSHVEIDPFEEGRPMFHNYTLLVSGIAPRPIGLVSTVSKEGKLNLAPFSYFQVVDHDPPVFVIGFSGRANRPKDTLRNLEETGECVLNIVSEDMIEAVNATSVDAPYGTSEWSLSGLTKSDSTTVKPPRVKESVMSIEGKLTEIVNYKTSKPSVGPHGSLAIIEATRFWVAENAIDENRSHVDLNELRPIGQLGGVSYARITDTFELPRTNWATAVEKSGSELLDVVNEETTESDGPKSKL</sequence>
<dbReference type="GO" id="GO:0010181">
    <property type="term" value="F:FMN binding"/>
    <property type="evidence" value="ECO:0007669"/>
    <property type="project" value="InterPro"/>
</dbReference>
<evidence type="ECO:0000256" key="2">
    <source>
        <dbReference type="ARBA" id="ARBA00022630"/>
    </source>
</evidence>
<organism evidence="7 8">
    <name type="scientific">Aureobasidium pullulans</name>
    <name type="common">Black yeast</name>
    <name type="synonym">Pullularia pullulans</name>
    <dbReference type="NCBI Taxonomy" id="5580"/>
    <lineage>
        <taxon>Eukaryota</taxon>
        <taxon>Fungi</taxon>
        <taxon>Dikarya</taxon>
        <taxon>Ascomycota</taxon>
        <taxon>Pezizomycotina</taxon>
        <taxon>Dothideomycetes</taxon>
        <taxon>Dothideomycetidae</taxon>
        <taxon>Dothideales</taxon>
        <taxon>Saccotheciaceae</taxon>
        <taxon>Aureobasidium</taxon>
    </lineage>
</organism>
<keyword evidence="2" id="KW-0285">Flavoprotein</keyword>
<evidence type="ECO:0000313" key="8">
    <source>
        <dbReference type="Proteomes" id="UP000306584"/>
    </source>
</evidence>
<evidence type="ECO:0000256" key="5">
    <source>
        <dbReference type="SAM" id="MobiDB-lite"/>
    </source>
</evidence>
<evidence type="ECO:0000259" key="6">
    <source>
        <dbReference type="SMART" id="SM00903"/>
    </source>
</evidence>
<evidence type="ECO:0000256" key="3">
    <source>
        <dbReference type="ARBA" id="ARBA00022643"/>
    </source>
</evidence>
<dbReference type="InterPro" id="IPR002563">
    <property type="entry name" value="Flavin_Rdtase-like_dom"/>
</dbReference>
<dbReference type="SUPFAM" id="SSF50475">
    <property type="entry name" value="FMN-binding split barrel"/>
    <property type="match status" value="1"/>
</dbReference>
<evidence type="ECO:0000256" key="1">
    <source>
        <dbReference type="ARBA" id="ARBA00001917"/>
    </source>
</evidence>
<dbReference type="EMBL" id="QZBD01000126">
    <property type="protein sequence ID" value="THY27968.1"/>
    <property type="molecule type" value="Genomic_DNA"/>
</dbReference>
<dbReference type="AlphaFoldDB" id="A0A4S9LFI8"/>
<feature type="region of interest" description="Disordered" evidence="5">
    <location>
        <begin position="1"/>
        <end position="64"/>
    </location>
</feature>
<reference evidence="7 8" key="1">
    <citation type="submission" date="2018-10" db="EMBL/GenBank/DDBJ databases">
        <title>Fifty Aureobasidium pullulans genomes reveal a recombining polyextremotolerant generalist.</title>
        <authorList>
            <person name="Gostincar C."/>
            <person name="Turk M."/>
            <person name="Zajc J."/>
            <person name="Gunde-Cimerman N."/>
        </authorList>
    </citation>
    <scope>NUCLEOTIDE SEQUENCE [LARGE SCALE GENOMIC DNA]</scope>
    <source>
        <strain evidence="7 8">EXF-6604</strain>
    </source>
</reference>
<dbReference type="Proteomes" id="UP000306584">
    <property type="component" value="Unassembled WGS sequence"/>
</dbReference>
<feature type="domain" description="Flavin reductase like" evidence="6">
    <location>
        <begin position="91"/>
        <end position="250"/>
    </location>
</feature>
<protein>
    <recommendedName>
        <fullName evidence="6">Flavin reductase like domain-containing protein</fullName>
    </recommendedName>
</protein>
<comment type="cofactor">
    <cofactor evidence="1">
        <name>FMN</name>
        <dbReference type="ChEBI" id="CHEBI:58210"/>
    </cofactor>
</comment>
<dbReference type="Pfam" id="PF01613">
    <property type="entry name" value="Flavin_Reduct"/>
    <property type="match status" value="1"/>
</dbReference>
<comment type="similarity">
    <text evidence="4">Belongs to the flavoredoxin family.</text>
</comment>
<name>A0A4S9LFI8_AURPU</name>
<evidence type="ECO:0000256" key="4">
    <source>
        <dbReference type="ARBA" id="ARBA00038054"/>
    </source>
</evidence>
<dbReference type="PANTHER" id="PTHR33798">
    <property type="entry name" value="FLAVOPROTEIN OXYGENASE"/>
    <property type="match status" value="1"/>
</dbReference>
<keyword evidence="3" id="KW-0288">FMN</keyword>
<feature type="compositionally biased region" description="Polar residues" evidence="5">
    <location>
        <begin position="1"/>
        <end position="23"/>
    </location>
</feature>
<dbReference type="PANTHER" id="PTHR33798:SF5">
    <property type="entry name" value="FLAVIN REDUCTASE LIKE DOMAIN-CONTAINING PROTEIN"/>
    <property type="match status" value="1"/>
</dbReference>
<accession>A0A4S9LFI8</accession>
<gene>
    <name evidence="7" type="ORF">D6D01_04076</name>
</gene>
<proteinExistence type="inferred from homology"/>
<dbReference type="InterPro" id="IPR012349">
    <property type="entry name" value="Split_barrel_FMN-bd"/>
</dbReference>
<evidence type="ECO:0000313" key="7">
    <source>
        <dbReference type="EMBL" id="THY27968.1"/>
    </source>
</evidence>
<feature type="compositionally biased region" description="Basic and acidic residues" evidence="5">
    <location>
        <begin position="52"/>
        <end position="64"/>
    </location>
</feature>